<sequence precursor="true">MVSSKARHWLVTGLLLCSIVLPAQAEKADRFQKMEVESDQPGKVDLQNQIVVFNGNVVVSKGTMSIRAGRIEVRETPDGYHHATALGAPGALATFRQKREGVDEYIEGEAEKLEYDSKADTIRFTGKASVKRLRGKTVADEVSGAQITYDNTAELFTVAGGASAVTPGNPTGRVRAVLSPRQDSPAAAEAASAVPPGARR</sequence>
<dbReference type="NCBIfam" id="TIGR03002">
    <property type="entry name" value="outer_YhbN_LptA"/>
    <property type="match status" value="1"/>
</dbReference>
<keyword evidence="3 4" id="KW-0574">Periplasm</keyword>
<keyword evidence="1 4" id="KW-0813">Transport</keyword>
<evidence type="ECO:0000313" key="7">
    <source>
        <dbReference type="EMBL" id="WOB08762.1"/>
    </source>
</evidence>
<proteinExistence type="inferred from homology"/>
<evidence type="ECO:0000256" key="3">
    <source>
        <dbReference type="ARBA" id="ARBA00022764"/>
    </source>
</evidence>
<feature type="chain" id="PRO_5044944655" description="Lipopolysaccharide export system protein LptA" evidence="4">
    <location>
        <begin position="26"/>
        <end position="200"/>
    </location>
</feature>
<dbReference type="HAMAP" id="MF_01914">
    <property type="entry name" value="LPS_assembly_LptA"/>
    <property type="match status" value="1"/>
</dbReference>
<evidence type="ECO:0000256" key="5">
    <source>
        <dbReference type="SAM" id="MobiDB-lite"/>
    </source>
</evidence>
<comment type="similarity">
    <text evidence="4">Belongs to the LptA family.</text>
</comment>
<evidence type="ECO:0000313" key="8">
    <source>
        <dbReference type="Proteomes" id="UP001303946"/>
    </source>
</evidence>
<comment type="function">
    <text evidence="4">Involved in the assembly of lipopolysaccharide (LPS). Required for the translocation of LPS from the inner membrane to the outer membrane.</text>
</comment>
<dbReference type="EMBL" id="CP136336">
    <property type="protein sequence ID" value="WOB08762.1"/>
    <property type="molecule type" value="Genomic_DNA"/>
</dbReference>
<feature type="domain" description="Organic solvent tolerance-like N-terminal" evidence="6">
    <location>
        <begin position="35"/>
        <end position="153"/>
    </location>
</feature>
<feature type="compositionally biased region" description="Low complexity" evidence="5">
    <location>
        <begin position="185"/>
        <end position="200"/>
    </location>
</feature>
<dbReference type="InterPro" id="IPR005653">
    <property type="entry name" value="OstA-like_N"/>
</dbReference>
<comment type="subcellular location">
    <subcellularLocation>
        <location evidence="4">Periplasm</location>
    </subcellularLocation>
</comment>
<evidence type="ECO:0000256" key="2">
    <source>
        <dbReference type="ARBA" id="ARBA00022729"/>
    </source>
</evidence>
<dbReference type="Pfam" id="PF03968">
    <property type="entry name" value="LptD_N"/>
    <property type="match status" value="1"/>
</dbReference>
<keyword evidence="2 4" id="KW-0732">Signal</keyword>
<dbReference type="RefSeq" id="WP_316701611.1">
    <property type="nucleotide sequence ID" value="NZ_CP136336.1"/>
</dbReference>
<organism evidence="7 8">
    <name type="scientific">Piscinibacter gummiphilus</name>
    <dbReference type="NCBI Taxonomy" id="946333"/>
    <lineage>
        <taxon>Bacteria</taxon>
        <taxon>Pseudomonadati</taxon>
        <taxon>Pseudomonadota</taxon>
        <taxon>Betaproteobacteria</taxon>
        <taxon>Burkholderiales</taxon>
        <taxon>Sphaerotilaceae</taxon>
        <taxon>Piscinibacter</taxon>
    </lineage>
</organism>
<accession>A0ABZ0CUW1</accession>
<dbReference type="Gene3D" id="2.60.450.10">
    <property type="entry name" value="Lipopolysaccharide (LPS) transport protein A like domain"/>
    <property type="match status" value="1"/>
</dbReference>
<reference evidence="7 8" key="1">
    <citation type="submission" date="2023-10" db="EMBL/GenBank/DDBJ databases">
        <title>Bacteria for the degradation of biodegradable plastic PBAT(Polybutylene adipate terephthalate).</title>
        <authorList>
            <person name="Weon H.-Y."/>
            <person name="Yeon J."/>
        </authorList>
    </citation>
    <scope>NUCLEOTIDE SEQUENCE [LARGE SCALE GENOMIC DNA]</scope>
    <source>
        <strain evidence="7 8">SBD 7-3</strain>
    </source>
</reference>
<dbReference type="InterPro" id="IPR014340">
    <property type="entry name" value="LptA"/>
</dbReference>
<dbReference type="Proteomes" id="UP001303946">
    <property type="component" value="Chromosome"/>
</dbReference>
<evidence type="ECO:0000256" key="4">
    <source>
        <dbReference type="HAMAP-Rule" id="MF_01914"/>
    </source>
</evidence>
<dbReference type="PANTHER" id="PTHR36504">
    <property type="entry name" value="LIPOPOLYSACCHARIDE EXPORT SYSTEM PROTEIN LPTA"/>
    <property type="match status" value="1"/>
</dbReference>
<dbReference type="PANTHER" id="PTHR36504:SF1">
    <property type="entry name" value="LIPOPOLYSACCHARIDE EXPORT SYSTEM PROTEIN LPTA"/>
    <property type="match status" value="1"/>
</dbReference>
<protein>
    <recommendedName>
        <fullName evidence="4">Lipopolysaccharide export system protein LptA</fullName>
    </recommendedName>
</protein>
<gene>
    <name evidence="4 7" type="primary">lptA</name>
    <name evidence="7" type="ORF">RXV79_01590</name>
</gene>
<evidence type="ECO:0000256" key="1">
    <source>
        <dbReference type="ARBA" id="ARBA00022448"/>
    </source>
</evidence>
<comment type="subunit">
    <text evidence="4">Component of the lipopolysaccharide transport and assembly complex.</text>
</comment>
<feature type="region of interest" description="Disordered" evidence="5">
    <location>
        <begin position="180"/>
        <end position="200"/>
    </location>
</feature>
<dbReference type="InterPro" id="IPR052037">
    <property type="entry name" value="LPS_export_LptA"/>
</dbReference>
<evidence type="ECO:0000259" key="6">
    <source>
        <dbReference type="Pfam" id="PF03968"/>
    </source>
</evidence>
<keyword evidence="8" id="KW-1185">Reference proteome</keyword>
<name>A0ABZ0CUW1_9BURK</name>
<feature type="signal peptide" evidence="4">
    <location>
        <begin position="1"/>
        <end position="25"/>
    </location>
</feature>